<dbReference type="Gramene" id="evm.model.06.1750">
    <property type="protein sequence ID" value="cds.evm.model.06.1750"/>
    <property type="gene ID" value="evm.TU.06.1750"/>
</dbReference>
<sequence length="352" mass="39135">MNVFLIPVGIFQDIEGAISKFWWRSDKNKGIHWLSWDKLTNHKNHGGMGFRDLRDFNLALLAKQGCNPSYTWRSVFEAEELVRSGLRRIVGDGSNVSILAEPWLPDDVNPFIESLHPGLVGKTVDSLMKVGLVEWDEKVVTDVLNVRDQSLVWKIPLSSSSTSDMWYWLKDESSLFTLSSRHVPLDSTCPLCLAAPETALHILVRCPFAQSCWNIIKVPAVAPGAMLFSSCLELGLTHRNDLVWNSKQPVPSDVVTLAKLNYVDWFNAQQHNGIDVPVDDLHVQSVNHWTAPDLPYVKVNVDGAIFTTQGRYGVGLVVRTIAGLVLAVRVLPKSGSLQPHVVEAIGIKEALS</sequence>
<reference evidence="2" key="2">
    <citation type="submission" date="2021-03" db="UniProtKB">
        <authorList>
            <consortium name="EnsemblPlants"/>
        </authorList>
    </citation>
    <scope>IDENTIFICATION</scope>
</reference>
<dbReference type="EnsemblPlants" id="evm.model.06.1750">
    <property type="protein sequence ID" value="cds.evm.model.06.1750"/>
    <property type="gene ID" value="evm.TU.06.1750"/>
</dbReference>
<dbReference type="Proteomes" id="UP000596661">
    <property type="component" value="Chromosome 6"/>
</dbReference>
<proteinExistence type="predicted"/>
<reference evidence="2" key="1">
    <citation type="submission" date="2018-11" db="EMBL/GenBank/DDBJ databases">
        <authorList>
            <person name="Grassa J C."/>
        </authorList>
    </citation>
    <scope>NUCLEOTIDE SEQUENCE [LARGE SCALE GENOMIC DNA]</scope>
</reference>
<evidence type="ECO:0000313" key="2">
    <source>
        <dbReference type="EnsemblPlants" id="cds.evm.model.06.1750"/>
    </source>
</evidence>
<organism evidence="2 3">
    <name type="scientific">Cannabis sativa</name>
    <name type="common">Hemp</name>
    <name type="synonym">Marijuana</name>
    <dbReference type="NCBI Taxonomy" id="3483"/>
    <lineage>
        <taxon>Eukaryota</taxon>
        <taxon>Viridiplantae</taxon>
        <taxon>Streptophyta</taxon>
        <taxon>Embryophyta</taxon>
        <taxon>Tracheophyta</taxon>
        <taxon>Spermatophyta</taxon>
        <taxon>Magnoliopsida</taxon>
        <taxon>eudicotyledons</taxon>
        <taxon>Gunneridae</taxon>
        <taxon>Pentapetalae</taxon>
        <taxon>rosids</taxon>
        <taxon>fabids</taxon>
        <taxon>Rosales</taxon>
        <taxon>Cannabaceae</taxon>
        <taxon>Cannabis</taxon>
    </lineage>
</organism>
<evidence type="ECO:0000259" key="1">
    <source>
        <dbReference type="Pfam" id="PF13966"/>
    </source>
</evidence>
<dbReference type="Pfam" id="PF13966">
    <property type="entry name" value="zf-RVT"/>
    <property type="match status" value="1"/>
</dbReference>
<protein>
    <recommendedName>
        <fullName evidence="1">Reverse transcriptase zinc-binding domain-containing protein</fullName>
    </recommendedName>
</protein>
<evidence type="ECO:0000313" key="3">
    <source>
        <dbReference type="Proteomes" id="UP000596661"/>
    </source>
</evidence>
<dbReference type="AlphaFoldDB" id="A0A803PVV6"/>
<dbReference type="InterPro" id="IPR026960">
    <property type="entry name" value="RVT-Znf"/>
</dbReference>
<dbReference type="PANTHER" id="PTHR33116">
    <property type="entry name" value="REVERSE TRANSCRIPTASE ZINC-BINDING DOMAIN-CONTAINING PROTEIN-RELATED-RELATED"/>
    <property type="match status" value="1"/>
</dbReference>
<keyword evidence="3" id="KW-1185">Reference proteome</keyword>
<accession>A0A803PVV6</accession>
<name>A0A803PVV6_CANSA</name>
<dbReference type="PANTHER" id="PTHR33116:SF86">
    <property type="entry name" value="REVERSE TRANSCRIPTASE DOMAIN-CONTAINING PROTEIN"/>
    <property type="match status" value="1"/>
</dbReference>
<feature type="domain" description="Reverse transcriptase zinc-binding" evidence="1">
    <location>
        <begin position="146"/>
        <end position="213"/>
    </location>
</feature>
<dbReference type="EMBL" id="UZAU01000618">
    <property type="status" value="NOT_ANNOTATED_CDS"/>
    <property type="molecule type" value="Genomic_DNA"/>
</dbReference>